<name>A0A841D479_PLAVE</name>
<sequence length="167" mass="18953">MRRHATPDSLPGTPAADLSREGYLPRPCVLHPERVTEYPYPEELPEQLHAALDAWDEETDRPYQELLSIAPGCKIGGWESWHLTDMYPLPCTVCGTETEPLLKLDSSEWGGGSEPRWRPLEEHHLAWGTPECEETREPTTMTLGRYGALTVFLCPRSVEHGYRLTVQ</sequence>
<dbReference type="RefSeq" id="WP_184942141.1">
    <property type="nucleotide sequence ID" value="NZ_BAAAWZ010000001.1"/>
</dbReference>
<evidence type="ECO:0008006" key="4">
    <source>
        <dbReference type="Google" id="ProtNLM"/>
    </source>
</evidence>
<keyword evidence="3" id="KW-1185">Reference proteome</keyword>
<comment type="caution">
    <text evidence="2">The sequence shown here is derived from an EMBL/GenBank/DDBJ whole genome shotgun (WGS) entry which is preliminary data.</text>
</comment>
<evidence type="ECO:0000313" key="2">
    <source>
        <dbReference type="EMBL" id="MBB5963763.1"/>
    </source>
</evidence>
<reference evidence="2 3" key="1">
    <citation type="submission" date="2020-08" db="EMBL/GenBank/DDBJ databases">
        <title>Genomic Encyclopedia of Type Strains, Phase III (KMG-III): the genomes of soil and plant-associated and newly described type strains.</title>
        <authorList>
            <person name="Whitman W."/>
        </authorList>
    </citation>
    <scope>NUCLEOTIDE SEQUENCE [LARGE SCALE GENOMIC DNA]</scope>
    <source>
        <strain evidence="2 3">CECT 3303</strain>
    </source>
</reference>
<dbReference type="EMBL" id="JACHJJ010000009">
    <property type="protein sequence ID" value="MBB5963763.1"/>
    <property type="molecule type" value="Genomic_DNA"/>
</dbReference>
<evidence type="ECO:0000256" key="1">
    <source>
        <dbReference type="SAM" id="MobiDB-lite"/>
    </source>
</evidence>
<dbReference type="Proteomes" id="UP000562352">
    <property type="component" value="Unassembled WGS sequence"/>
</dbReference>
<organism evidence="2 3">
    <name type="scientific">Planomonospora venezuelensis</name>
    <dbReference type="NCBI Taxonomy" id="1999"/>
    <lineage>
        <taxon>Bacteria</taxon>
        <taxon>Bacillati</taxon>
        <taxon>Actinomycetota</taxon>
        <taxon>Actinomycetes</taxon>
        <taxon>Streptosporangiales</taxon>
        <taxon>Streptosporangiaceae</taxon>
        <taxon>Planomonospora</taxon>
    </lineage>
</organism>
<dbReference type="Gene3D" id="2.30.320.10">
    <property type="entry name" value="YwqG-like"/>
    <property type="match status" value="1"/>
</dbReference>
<evidence type="ECO:0000313" key="3">
    <source>
        <dbReference type="Proteomes" id="UP000562352"/>
    </source>
</evidence>
<proteinExistence type="predicted"/>
<protein>
    <recommendedName>
        <fullName evidence="4">DUF1963 domain-containing protein</fullName>
    </recommendedName>
</protein>
<feature type="region of interest" description="Disordered" evidence="1">
    <location>
        <begin position="1"/>
        <end position="22"/>
    </location>
</feature>
<gene>
    <name evidence="2" type="ORF">FHS22_003045</name>
</gene>
<accession>A0A841D479</accession>
<dbReference type="AlphaFoldDB" id="A0A841D479"/>